<accession>A0A069CVC4</accession>
<proteinExistence type="predicted"/>
<dbReference type="RefSeq" id="WP_027699310.1">
    <property type="nucleotide sequence ID" value="NZ_DF820492.1"/>
</dbReference>
<dbReference type="Proteomes" id="UP000030643">
    <property type="component" value="Unassembled WGS sequence"/>
</dbReference>
<keyword evidence="2" id="KW-1185">Reference proteome</keyword>
<sequence length="164" mass="19186">MMQIQKVNAFSRLIHGVLKRKQSQVRPQTVLYEDLSQELWLVILAQQAKIPTLASENNLMLFILLSCRAADYLKKETRLLLRNEPSESSRLDQITETVEPELELSLAAFIEQLDDVTNQRLLRLLVADPTLTHGQRQKSLRLSRATYYRRLNQLRQELKQFLEL</sequence>
<organism evidence="1 2">
    <name type="scientific">Weissella oryzae (strain DSM 25784 / JCM 18191 / LMG 30913 / SG25)</name>
    <dbReference type="NCBI Taxonomy" id="1329250"/>
    <lineage>
        <taxon>Bacteria</taxon>
        <taxon>Bacillati</taxon>
        <taxon>Bacillota</taxon>
        <taxon>Bacilli</taxon>
        <taxon>Lactobacillales</taxon>
        <taxon>Lactobacillaceae</taxon>
        <taxon>Weissella</taxon>
    </lineage>
</organism>
<gene>
    <name evidence="1" type="ORF">WOSG25_090090</name>
</gene>
<dbReference type="OrthoDB" id="9844875at2"/>
<dbReference type="EMBL" id="DF820492">
    <property type="protein sequence ID" value="GAK31312.1"/>
    <property type="molecule type" value="Genomic_DNA"/>
</dbReference>
<evidence type="ECO:0000313" key="2">
    <source>
        <dbReference type="Proteomes" id="UP000030643"/>
    </source>
</evidence>
<evidence type="ECO:0000313" key="1">
    <source>
        <dbReference type="EMBL" id="GAK31312.1"/>
    </source>
</evidence>
<reference evidence="2" key="1">
    <citation type="journal article" date="2014" name="Genome Announc.">
        <title>Draft genome sequence of Weissella oryzae SG25T, isolated from fermented rice grains.</title>
        <authorList>
            <person name="Tanizawa Y."/>
            <person name="Fujisawa T."/>
            <person name="Mochizuki T."/>
            <person name="Kaminuma E."/>
            <person name="Suzuki Y."/>
            <person name="Nakamura Y."/>
            <person name="Tohno M."/>
        </authorList>
    </citation>
    <scope>NUCLEOTIDE SEQUENCE [LARGE SCALE GENOMIC DNA]</scope>
    <source>
        <strain evidence="2">DSM 25784 / JCM 18191 / LMG 30913 / SG25</strain>
    </source>
</reference>
<name>A0A069CVC4_WEIOS</name>
<dbReference type="STRING" id="1329250.WOSG25_090090"/>
<dbReference type="AlphaFoldDB" id="A0A069CVC4"/>
<protein>
    <submittedName>
        <fullName evidence="1">Uncharacterized protein</fullName>
    </submittedName>
</protein>